<dbReference type="PANTHER" id="PTHR43581:SF2">
    <property type="entry name" value="EXCINUCLEASE ATPASE SUBUNIT"/>
    <property type="match status" value="1"/>
</dbReference>
<dbReference type="EMBL" id="VIVK01000001">
    <property type="protein sequence ID" value="TWD84496.1"/>
    <property type="molecule type" value="Genomic_DNA"/>
</dbReference>
<dbReference type="InterPro" id="IPR027417">
    <property type="entry name" value="P-loop_NTPase"/>
</dbReference>
<dbReference type="Pfam" id="PF20469">
    <property type="entry name" value="OLD-like_TOPRIM"/>
    <property type="match status" value="1"/>
</dbReference>
<dbReference type="CDD" id="cd01026">
    <property type="entry name" value="TOPRIM_OLD"/>
    <property type="match status" value="1"/>
</dbReference>
<evidence type="ECO:0000313" key="4">
    <source>
        <dbReference type="Proteomes" id="UP000318380"/>
    </source>
</evidence>
<evidence type="ECO:0000313" key="3">
    <source>
        <dbReference type="EMBL" id="TWD84496.1"/>
    </source>
</evidence>
<organism evidence="3 4">
    <name type="scientific">Kribbella amoyensis</name>
    <dbReference type="NCBI Taxonomy" id="996641"/>
    <lineage>
        <taxon>Bacteria</taxon>
        <taxon>Bacillati</taxon>
        <taxon>Actinomycetota</taxon>
        <taxon>Actinomycetes</taxon>
        <taxon>Propionibacteriales</taxon>
        <taxon>Kribbellaceae</taxon>
        <taxon>Kribbella</taxon>
    </lineage>
</organism>
<dbReference type="Pfam" id="PF13175">
    <property type="entry name" value="AAA_15"/>
    <property type="match status" value="1"/>
</dbReference>
<keyword evidence="3" id="KW-0378">Hydrolase</keyword>
<dbReference type="GO" id="GO:0004519">
    <property type="term" value="F:endonuclease activity"/>
    <property type="evidence" value="ECO:0007669"/>
    <property type="project" value="UniProtKB-KW"/>
</dbReference>
<dbReference type="InterPro" id="IPR034139">
    <property type="entry name" value="TOPRIM_OLD"/>
</dbReference>
<comment type="caution">
    <text evidence="3">The sequence shown here is derived from an EMBL/GenBank/DDBJ whole genome shotgun (WGS) entry which is preliminary data.</text>
</comment>
<sequence length="693" mass="79065">MHLQSFAVRNFRRLRQIRVDLDDEATIFVGANNSGKTSSMHIFQYFMIDSVKFGIHDFSAACWQQFNEYDPATEGAALPDITLDLWFNIDEANLHRVIDLLPDLEWEDSAPVGIRLSFEAKDPAQLHANYLAMRAETGRWPSDLHDYLRKRLRVEYHVVHYKLDRRQFDKHLLLKSEQTLQVLEKGKEILRSIIKVDLLHAQRHLADTEQRGRDEDLSRTLGRYYERYLEKPDPAQAPLQALADTEVGLNNHFNTVFGPIVKRLNKLGYPGIDNPDLMVRTELRGDTLMNTSAQVHYVVPGAPAGQPAITLPDRYNGLGFKNLIYMVVEIVAAHEARKQMAEGQPPVHLIMVEEPESHLHAQLQQVFIRQLKSIIDDVEDPGTQFVLTTHSSHIVYEDFSSIRYFARVRDMDTFRYSDVRDLSVFSDEVEADTRKFLLQYLKLTHCDLFFADAAILVEGNVERLLVPLIISEFCERLATSHLTILELGGAFAHRFRKLVEFLGLHCLVITDIDSISGPPKPREACTTDKPGAITANQTLIQWLPGEENIKTLLELEPEKKEYRGGPGKATVRVAYQTPHEISWHLEKLTIAGRTFEEALAFENLDWSQDEANKSLRLKVKDPADLDAVVQGVFERVRKLDKTKFALTLIEREVDWACPSYISEGLDWLADEICDLDAPPTVVSAEEVTDESSD</sequence>
<feature type="domain" description="Endonuclease GajA/Old nuclease/RecF-like AAA" evidence="1">
    <location>
        <begin position="1"/>
        <end position="395"/>
    </location>
</feature>
<dbReference type="AlphaFoldDB" id="A0A561BZY9"/>
<evidence type="ECO:0000259" key="1">
    <source>
        <dbReference type="Pfam" id="PF13175"/>
    </source>
</evidence>
<gene>
    <name evidence="3" type="ORF">FB561_5686</name>
</gene>
<dbReference type="InterPro" id="IPR051396">
    <property type="entry name" value="Bact_Antivir_Def_Nuclease"/>
</dbReference>
<keyword evidence="3" id="KW-0540">Nuclease</keyword>
<name>A0A561BZY9_9ACTN</name>
<accession>A0A561BZY9</accession>
<dbReference type="InterPro" id="IPR041685">
    <property type="entry name" value="AAA_GajA/Old/RecF-like"/>
</dbReference>
<keyword evidence="4" id="KW-1185">Reference proteome</keyword>
<reference evidence="3 4" key="1">
    <citation type="submission" date="2019-06" db="EMBL/GenBank/DDBJ databases">
        <title>Sequencing the genomes of 1000 actinobacteria strains.</title>
        <authorList>
            <person name="Klenk H.-P."/>
        </authorList>
    </citation>
    <scope>NUCLEOTIDE SEQUENCE [LARGE SCALE GENOMIC DNA]</scope>
    <source>
        <strain evidence="3 4">DSM 24683</strain>
    </source>
</reference>
<protein>
    <submittedName>
        <fullName evidence="3">Putative ATP-dependent endonuclease of OLD family</fullName>
    </submittedName>
</protein>
<dbReference type="PANTHER" id="PTHR43581">
    <property type="entry name" value="ATP/GTP PHOSPHATASE"/>
    <property type="match status" value="1"/>
</dbReference>
<dbReference type="RefSeq" id="WP_145811886.1">
    <property type="nucleotide sequence ID" value="NZ_VIVK01000001.1"/>
</dbReference>
<keyword evidence="3" id="KW-0255">Endonuclease</keyword>
<dbReference type="SUPFAM" id="SSF52540">
    <property type="entry name" value="P-loop containing nucleoside triphosphate hydrolases"/>
    <property type="match status" value="1"/>
</dbReference>
<dbReference type="OrthoDB" id="3237462at2"/>
<feature type="domain" description="OLD protein-like TOPRIM" evidence="2">
    <location>
        <begin position="449"/>
        <end position="513"/>
    </location>
</feature>
<dbReference type="Gene3D" id="3.40.50.300">
    <property type="entry name" value="P-loop containing nucleotide triphosphate hydrolases"/>
    <property type="match status" value="1"/>
</dbReference>
<evidence type="ECO:0000259" key="2">
    <source>
        <dbReference type="Pfam" id="PF20469"/>
    </source>
</evidence>
<proteinExistence type="predicted"/>
<dbReference type="Proteomes" id="UP000318380">
    <property type="component" value="Unassembled WGS sequence"/>
</dbReference>